<dbReference type="Proteomes" id="UP000479114">
    <property type="component" value="Chromosome"/>
</dbReference>
<dbReference type="InterPro" id="IPR050463">
    <property type="entry name" value="Gfo/Idh/MocA_oxidrdct_glycsds"/>
</dbReference>
<dbReference type="KEGG" id="prz:GZH47_02305"/>
<dbReference type="PANTHER" id="PTHR43818:SF11">
    <property type="entry name" value="BCDNA.GH03377"/>
    <property type="match status" value="1"/>
</dbReference>
<dbReference type="Gene3D" id="3.40.50.720">
    <property type="entry name" value="NAD(P)-binding Rossmann-like Domain"/>
    <property type="match status" value="1"/>
</dbReference>
<evidence type="ECO:0000256" key="1">
    <source>
        <dbReference type="ARBA" id="ARBA00023002"/>
    </source>
</evidence>
<dbReference type="AlphaFoldDB" id="A0A6C0NZ83"/>
<dbReference type="InterPro" id="IPR055170">
    <property type="entry name" value="GFO_IDH_MocA-like_dom"/>
</dbReference>
<dbReference type="InterPro" id="IPR000683">
    <property type="entry name" value="Gfo/Idh/MocA-like_OxRdtase_N"/>
</dbReference>
<organism evidence="4 5">
    <name type="scientific">Paenibacillus rhizovicinus</name>
    <dbReference type="NCBI Taxonomy" id="2704463"/>
    <lineage>
        <taxon>Bacteria</taxon>
        <taxon>Bacillati</taxon>
        <taxon>Bacillota</taxon>
        <taxon>Bacilli</taxon>
        <taxon>Bacillales</taxon>
        <taxon>Paenibacillaceae</taxon>
        <taxon>Paenibacillus</taxon>
    </lineage>
</organism>
<evidence type="ECO:0000259" key="3">
    <source>
        <dbReference type="Pfam" id="PF22725"/>
    </source>
</evidence>
<dbReference type="Pfam" id="PF22725">
    <property type="entry name" value="GFO_IDH_MocA_C3"/>
    <property type="match status" value="1"/>
</dbReference>
<protein>
    <submittedName>
        <fullName evidence="4">Gfo/Idh/MocA family oxidoreductase</fullName>
    </submittedName>
</protein>
<feature type="domain" description="Gfo/Idh/MocA-like oxidoreductase N-terminal" evidence="2">
    <location>
        <begin position="5"/>
        <end position="122"/>
    </location>
</feature>
<dbReference type="Gene3D" id="3.30.360.10">
    <property type="entry name" value="Dihydrodipicolinate Reductase, domain 2"/>
    <property type="match status" value="1"/>
</dbReference>
<dbReference type="PANTHER" id="PTHR43818">
    <property type="entry name" value="BCDNA.GH03377"/>
    <property type="match status" value="1"/>
</dbReference>
<evidence type="ECO:0000313" key="4">
    <source>
        <dbReference type="EMBL" id="QHW29782.1"/>
    </source>
</evidence>
<dbReference type="InterPro" id="IPR036291">
    <property type="entry name" value="NAD(P)-bd_dom_sf"/>
</dbReference>
<dbReference type="EMBL" id="CP048286">
    <property type="protein sequence ID" value="QHW29782.1"/>
    <property type="molecule type" value="Genomic_DNA"/>
</dbReference>
<keyword evidence="1" id="KW-0560">Oxidoreductase</keyword>
<evidence type="ECO:0000313" key="5">
    <source>
        <dbReference type="Proteomes" id="UP000479114"/>
    </source>
</evidence>
<dbReference type="SUPFAM" id="SSF55347">
    <property type="entry name" value="Glyceraldehyde-3-phosphate dehydrogenase-like, C-terminal domain"/>
    <property type="match status" value="1"/>
</dbReference>
<dbReference type="GO" id="GO:0016491">
    <property type="term" value="F:oxidoreductase activity"/>
    <property type="evidence" value="ECO:0007669"/>
    <property type="project" value="UniProtKB-KW"/>
</dbReference>
<dbReference type="Pfam" id="PF01408">
    <property type="entry name" value="GFO_IDH_MocA"/>
    <property type="match status" value="1"/>
</dbReference>
<keyword evidence="5" id="KW-1185">Reference proteome</keyword>
<feature type="domain" description="GFO/IDH/MocA-like oxidoreductase" evidence="3">
    <location>
        <begin position="132"/>
        <end position="267"/>
    </location>
</feature>
<reference evidence="4 5" key="1">
    <citation type="submission" date="2020-02" db="EMBL/GenBank/DDBJ databases">
        <title>Paenibacillus sp. nov., isolated from rhizosphere soil of tomato.</title>
        <authorList>
            <person name="Weon H.-Y."/>
            <person name="Lee S.A."/>
        </authorList>
    </citation>
    <scope>NUCLEOTIDE SEQUENCE [LARGE SCALE GENOMIC DNA]</scope>
    <source>
        <strain evidence="4 5">14171R-81</strain>
    </source>
</reference>
<accession>A0A6C0NZ83</accession>
<dbReference type="GO" id="GO:0000166">
    <property type="term" value="F:nucleotide binding"/>
    <property type="evidence" value="ECO:0007669"/>
    <property type="project" value="InterPro"/>
</dbReference>
<dbReference type="SUPFAM" id="SSF51735">
    <property type="entry name" value="NAD(P)-binding Rossmann-fold domains"/>
    <property type="match status" value="1"/>
</dbReference>
<name>A0A6C0NZ83_9BACL</name>
<evidence type="ECO:0000259" key="2">
    <source>
        <dbReference type="Pfam" id="PF01408"/>
    </source>
</evidence>
<sequence>MKPTRIGIIGVGQIGKSHLEAYAKIPEIEVVAAADLNEAELNRVSDLYDIPNRYADFRELLKRDDIEAVDVCLHNNYHAPVTIEALQAGKHVYCEKPIAGSYADGKAMLEAAAANKRMLHVQLAQLYTAETKAAKLLIEGGKLGRVYHARSAGHRRRGRPYVDGYGSPTFVKKEEAAGGALFDMGVYHISQLLYLMGNPRVARVSGKTYQEIGMDEARKELSGYNVEELGLGFVRFEDGLTLDIIEAWAVQLGSLEGSSIVGSEGGVRLNPFSYHATLCDLDMNATFDLGAMSFRHHQLRENEHAYDSSQHHWAAVLQGRVPLLPTAEIALQTMLISEGIYISDRLGREVTAEEVLAFSESKAILL</sequence>
<proteinExistence type="predicted"/>
<dbReference type="RefSeq" id="WP_162638351.1">
    <property type="nucleotide sequence ID" value="NZ_CP048286.1"/>
</dbReference>
<gene>
    <name evidence="4" type="ORF">GZH47_02305</name>
</gene>